<sequence>MSNWRKRATSLNIVLSLFLQLQKTEGKQQCRDPYRGNLIICPGNEYFCCGDQCCNVPPTKVAPLYSAWYFWVAIFIVGCLTVSMAIACILCCKKNRKDVLIRLAQSVPNAVLRTAQDSHGIIQPDVTFYQRPPIKEECATVSTTRSAPLRLTTPIRPLTPAYQPSQPITITTVRAATSCTDLTLPPGYVMSRDSHKCH</sequence>
<name>A0ABM1BH24_LIMPO</name>
<evidence type="ECO:0000256" key="1">
    <source>
        <dbReference type="SAM" id="Phobius"/>
    </source>
</evidence>
<feature type="transmembrane region" description="Helical" evidence="1">
    <location>
        <begin position="68"/>
        <end position="92"/>
    </location>
</feature>
<dbReference type="Proteomes" id="UP000694941">
    <property type="component" value="Unplaced"/>
</dbReference>
<reference evidence="4" key="1">
    <citation type="submission" date="2025-08" db="UniProtKB">
        <authorList>
            <consortium name="RefSeq"/>
        </authorList>
    </citation>
    <scope>IDENTIFICATION</scope>
    <source>
        <tissue evidence="4">Muscle</tissue>
    </source>
</reference>
<feature type="signal peptide" evidence="2">
    <location>
        <begin position="1"/>
        <end position="26"/>
    </location>
</feature>
<proteinExistence type="predicted"/>
<organism evidence="3 4">
    <name type="scientific">Limulus polyphemus</name>
    <name type="common">Atlantic horseshoe crab</name>
    <dbReference type="NCBI Taxonomy" id="6850"/>
    <lineage>
        <taxon>Eukaryota</taxon>
        <taxon>Metazoa</taxon>
        <taxon>Ecdysozoa</taxon>
        <taxon>Arthropoda</taxon>
        <taxon>Chelicerata</taxon>
        <taxon>Merostomata</taxon>
        <taxon>Xiphosura</taxon>
        <taxon>Limulidae</taxon>
        <taxon>Limulus</taxon>
    </lineage>
</organism>
<evidence type="ECO:0000313" key="3">
    <source>
        <dbReference type="Proteomes" id="UP000694941"/>
    </source>
</evidence>
<evidence type="ECO:0000256" key="2">
    <source>
        <dbReference type="SAM" id="SignalP"/>
    </source>
</evidence>
<accession>A0ABM1BH24</accession>
<protein>
    <submittedName>
        <fullName evidence="4">Uncharacterized protein LOC106466156</fullName>
    </submittedName>
</protein>
<keyword evidence="3" id="KW-1185">Reference proteome</keyword>
<gene>
    <name evidence="4" type="primary">LOC106466156</name>
</gene>
<dbReference type="GeneID" id="106466156"/>
<keyword evidence="2" id="KW-0732">Signal</keyword>
<evidence type="ECO:0000313" key="4">
    <source>
        <dbReference type="RefSeq" id="XP_013781856.1"/>
    </source>
</evidence>
<feature type="chain" id="PRO_5046531182" evidence="2">
    <location>
        <begin position="27"/>
        <end position="198"/>
    </location>
</feature>
<dbReference type="RefSeq" id="XP_013781856.1">
    <property type="nucleotide sequence ID" value="XM_013926402.2"/>
</dbReference>
<keyword evidence="1" id="KW-0472">Membrane</keyword>
<keyword evidence="1" id="KW-0812">Transmembrane</keyword>
<keyword evidence="1" id="KW-1133">Transmembrane helix</keyword>